<feature type="non-terminal residue" evidence="1">
    <location>
        <position position="60"/>
    </location>
</feature>
<protein>
    <submittedName>
        <fullName evidence="1">Uncharacterized protein</fullName>
    </submittedName>
</protein>
<accession>A0A1H3AC15</accession>
<dbReference type="RefSeq" id="WP_211752405.1">
    <property type="nucleotide sequence ID" value="NZ_FNNH01000132.1"/>
</dbReference>
<name>A0A1H3AC15_9PROT</name>
<gene>
    <name evidence="1" type="ORF">SAMN05421882_11321</name>
</gene>
<organism evidence="1 2">
    <name type="scientific">Nitrosomonas communis</name>
    <dbReference type="NCBI Taxonomy" id="44574"/>
    <lineage>
        <taxon>Bacteria</taxon>
        <taxon>Pseudomonadati</taxon>
        <taxon>Pseudomonadota</taxon>
        <taxon>Betaproteobacteria</taxon>
        <taxon>Nitrosomonadales</taxon>
        <taxon>Nitrosomonadaceae</taxon>
        <taxon>Nitrosomonas</taxon>
    </lineage>
</organism>
<sequence>MLRSPTLITYHSWHESRVFRFIHGLFDQHYRLREGDRIIGHVDGEMSHDQVTRFLSERKY</sequence>
<evidence type="ECO:0000313" key="2">
    <source>
        <dbReference type="Proteomes" id="UP000183454"/>
    </source>
</evidence>
<proteinExistence type="predicted"/>
<dbReference type="AlphaFoldDB" id="A0A1H3AC15"/>
<dbReference type="EMBL" id="FNNH01000132">
    <property type="protein sequence ID" value="SDX27257.1"/>
    <property type="molecule type" value="Genomic_DNA"/>
</dbReference>
<reference evidence="1 2" key="1">
    <citation type="submission" date="2016-10" db="EMBL/GenBank/DDBJ databases">
        <authorList>
            <person name="de Groot N.N."/>
        </authorList>
    </citation>
    <scope>NUCLEOTIDE SEQUENCE [LARGE SCALE GENOMIC DNA]</scope>
    <source>
        <strain evidence="1 2">Nm110</strain>
    </source>
</reference>
<dbReference type="Proteomes" id="UP000183454">
    <property type="component" value="Unassembled WGS sequence"/>
</dbReference>
<evidence type="ECO:0000313" key="1">
    <source>
        <dbReference type="EMBL" id="SDX27257.1"/>
    </source>
</evidence>